<evidence type="ECO:0000256" key="1">
    <source>
        <dbReference type="ARBA" id="ARBA00004651"/>
    </source>
</evidence>
<evidence type="ECO:0000256" key="5">
    <source>
        <dbReference type="ARBA" id="ARBA00022989"/>
    </source>
</evidence>
<evidence type="ECO:0000256" key="2">
    <source>
        <dbReference type="ARBA" id="ARBA00005262"/>
    </source>
</evidence>
<accession>A0ABT7UGS8</accession>
<comment type="subcellular location">
    <subcellularLocation>
        <location evidence="1">Cell membrane</location>
        <topology evidence="1">Multi-pass membrane protein</topology>
    </subcellularLocation>
</comment>
<evidence type="ECO:0000256" key="6">
    <source>
        <dbReference type="ARBA" id="ARBA00023136"/>
    </source>
</evidence>
<reference evidence="9" key="1">
    <citation type="submission" date="2023-06" db="EMBL/GenBank/DDBJ databases">
        <title>Identification and characterization of horizontal gene transfer across gut microbiota members of farm animals based on homology search.</title>
        <authorList>
            <person name="Zeman M."/>
            <person name="Kubasova T."/>
            <person name="Jahodarova E."/>
            <person name="Nykrynova M."/>
            <person name="Rychlik I."/>
        </authorList>
    </citation>
    <scope>NUCLEOTIDE SEQUENCE [LARGE SCALE GENOMIC DNA]</scope>
    <source>
        <strain evidence="9">ET341</strain>
    </source>
</reference>
<dbReference type="PANTHER" id="PTHR43663:SF1">
    <property type="entry name" value="CHROMATE TRANSPORTER"/>
    <property type="match status" value="1"/>
</dbReference>
<dbReference type="RefSeq" id="WP_289527321.1">
    <property type="nucleotide sequence ID" value="NZ_JAUDCK010000007.1"/>
</dbReference>
<comment type="caution">
    <text evidence="8">The sequence shown here is derived from an EMBL/GenBank/DDBJ whole genome shotgun (WGS) entry which is preliminary data.</text>
</comment>
<sequence length="186" mass="20404">MKNNKLIQLFVSTLYLSAFTFGGGYVIVTLMKKKFVDTLHWIDQDEMLDLVAIAQSSPGAIAVNGAIVVGYKIAGIPGLLVSILGTIIPPFIIISAISVFYEIFQSHIYVKLVLDGMQAGVGAVICSVVYDMSKDLIKTKSWMNNAIMMIAFVVTCFFNVNVIYVILICIAIGIVRTFYHKGSDHV</sequence>
<feature type="transmembrane region" description="Helical" evidence="7">
    <location>
        <begin position="108"/>
        <end position="130"/>
    </location>
</feature>
<dbReference type="InterPro" id="IPR003370">
    <property type="entry name" value="Chromate_transpt"/>
</dbReference>
<name>A0ABT7UGS8_9FIRM</name>
<dbReference type="InterPro" id="IPR052518">
    <property type="entry name" value="CHR_Transporter"/>
</dbReference>
<reference evidence="8 9" key="2">
    <citation type="submission" date="2023-06" db="EMBL/GenBank/DDBJ databases">
        <authorList>
            <person name="Zeman M."/>
            <person name="Kubasova T."/>
            <person name="Jahodarova E."/>
            <person name="Nykrynova M."/>
            <person name="Rychlik I."/>
        </authorList>
    </citation>
    <scope>NUCLEOTIDE SEQUENCE [LARGE SCALE GENOMIC DNA]</scope>
    <source>
        <strain evidence="8 9">ET341</strain>
    </source>
</reference>
<evidence type="ECO:0000313" key="9">
    <source>
        <dbReference type="Proteomes" id="UP001529275"/>
    </source>
</evidence>
<evidence type="ECO:0000256" key="3">
    <source>
        <dbReference type="ARBA" id="ARBA00022475"/>
    </source>
</evidence>
<keyword evidence="6 7" id="KW-0472">Membrane</keyword>
<protein>
    <submittedName>
        <fullName evidence="8">Chromate transporter</fullName>
    </submittedName>
</protein>
<keyword evidence="3" id="KW-1003">Cell membrane</keyword>
<feature type="transmembrane region" description="Helical" evidence="7">
    <location>
        <begin position="6"/>
        <end position="30"/>
    </location>
</feature>
<dbReference type="Pfam" id="PF02417">
    <property type="entry name" value="Chromate_transp"/>
    <property type="match status" value="1"/>
</dbReference>
<evidence type="ECO:0000256" key="7">
    <source>
        <dbReference type="SAM" id="Phobius"/>
    </source>
</evidence>
<keyword evidence="5 7" id="KW-1133">Transmembrane helix</keyword>
<keyword evidence="4 7" id="KW-0812">Transmembrane</keyword>
<keyword evidence="9" id="KW-1185">Reference proteome</keyword>
<gene>
    <name evidence="8" type="ORF">QUV98_03325</name>
</gene>
<evidence type="ECO:0000313" key="8">
    <source>
        <dbReference type="EMBL" id="MDM8195349.1"/>
    </source>
</evidence>
<feature type="transmembrane region" description="Helical" evidence="7">
    <location>
        <begin position="150"/>
        <end position="175"/>
    </location>
</feature>
<dbReference type="Proteomes" id="UP001529275">
    <property type="component" value="Unassembled WGS sequence"/>
</dbReference>
<evidence type="ECO:0000256" key="4">
    <source>
        <dbReference type="ARBA" id="ARBA00022692"/>
    </source>
</evidence>
<comment type="similarity">
    <text evidence="2">Belongs to the chromate ion transporter (CHR) (TC 2.A.51) family.</text>
</comment>
<dbReference type="PANTHER" id="PTHR43663">
    <property type="entry name" value="CHROMATE TRANSPORT PROTEIN-RELATED"/>
    <property type="match status" value="1"/>
</dbReference>
<organism evidence="8 9">
    <name type="scientific">Massilimicrobiota timonensis</name>
    <dbReference type="NCBI Taxonomy" id="1776392"/>
    <lineage>
        <taxon>Bacteria</taxon>
        <taxon>Bacillati</taxon>
        <taxon>Bacillota</taxon>
        <taxon>Erysipelotrichia</taxon>
        <taxon>Erysipelotrichales</taxon>
        <taxon>Erysipelotrichaceae</taxon>
        <taxon>Massilimicrobiota</taxon>
    </lineage>
</organism>
<feature type="transmembrane region" description="Helical" evidence="7">
    <location>
        <begin position="79"/>
        <end position="101"/>
    </location>
</feature>
<proteinExistence type="inferred from homology"/>
<dbReference type="EMBL" id="JAUDCK010000007">
    <property type="protein sequence ID" value="MDM8195349.1"/>
    <property type="molecule type" value="Genomic_DNA"/>
</dbReference>